<dbReference type="Gene3D" id="2.130.10.10">
    <property type="entry name" value="YVTN repeat-like/Quinoprotein amine dehydrogenase"/>
    <property type="match status" value="3"/>
</dbReference>
<evidence type="ECO:0000256" key="7">
    <source>
        <dbReference type="ARBA" id="ARBA00023242"/>
    </source>
</evidence>
<keyword evidence="4 8" id="KW-0853">WD repeat</keyword>
<feature type="repeat" description="WD" evidence="8">
    <location>
        <begin position="254"/>
        <end position="295"/>
    </location>
</feature>
<keyword evidence="6" id="KW-0804">Transcription</keyword>
<evidence type="ECO:0000313" key="12">
    <source>
        <dbReference type="RefSeq" id="XP_026287273.1"/>
    </source>
</evidence>
<dbReference type="GO" id="GO:0045943">
    <property type="term" value="P:positive regulation of transcription by RNA polymerase I"/>
    <property type="evidence" value="ECO:0007669"/>
    <property type="project" value="InterPro"/>
</dbReference>
<dbReference type="RefSeq" id="XP_026287273.1">
    <property type="nucleotide sequence ID" value="XM_026431488.2"/>
</dbReference>
<dbReference type="GeneID" id="113212688"/>
<evidence type="ECO:0000256" key="4">
    <source>
        <dbReference type="ARBA" id="ARBA00022574"/>
    </source>
</evidence>
<dbReference type="InterPro" id="IPR036322">
    <property type="entry name" value="WD40_repeat_dom_sf"/>
</dbReference>
<dbReference type="SUPFAM" id="SSF50998">
    <property type="entry name" value="Quinoprotein alcohol dehydrogenase-like"/>
    <property type="match status" value="1"/>
</dbReference>
<dbReference type="SMART" id="SM00320">
    <property type="entry name" value="WD40"/>
    <property type="match status" value="7"/>
</dbReference>
<evidence type="ECO:0000256" key="5">
    <source>
        <dbReference type="ARBA" id="ARBA00022737"/>
    </source>
</evidence>
<dbReference type="GO" id="GO:0032040">
    <property type="term" value="C:small-subunit processome"/>
    <property type="evidence" value="ECO:0007669"/>
    <property type="project" value="InterPro"/>
</dbReference>
<evidence type="ECO:0000256" key="6">
    <source>
        <dbReference type="ARBA" id="ARBA00023163"/>
    </source>
</evidence>
<proteinExistence type="predicted"/>
<dbReference type="GO" id="GO:0006364">
    <property type="term" value="P:rRNA processing"/>
    <property type="evidence" value="ECO:0007669"/>
    <property type="project" value="UniProtKB-KW"/>
</dbReference>
<keyword evidence="2" id="KW-0690">Ribosome biogenesis</keyword>
<dbReference type="PROSITE" id="PS50082">
    <property type="entry name" value="WD_REPEATS_2"/>
    <property type="match status" value="1"/>
</dbReference>
<dbReference type="GO" id="GO:2000234">
    <property type="term" value="P:positive regulation of rRNA processing"/>
    <property type="evidence" value="ECO:0007669"/>
    <property type="project" value="TreeGrafter"/>
</dbReference>
<dbReference type="InterPro" id="IPR053826">
    <property type="entry name" value="WDR75"/>
</dbReference>
<evidence type="ECO:0000256" key="9">
    <source>
        <dbReference type="SAM" id="MobiDB-lite"/>
    </source>
</evidence>
<keyword evidence="3" id="KW-0698">rRNA processing</keyword>
<keyword evidence="11" id="KW-1185">Reference proteome</keyword>
<protein>
    <submittedName>
        <fullName evidence="12">WD repeat-containing protein 75</fullName>
    </submittedName>
</protein>
<name>A0A6J1T220_FRAOC</name>
<evidence type="ECO:0000256" key="2">
    <source>
        <dbReference type="ARBA" id="ARBA00022517"/>
    </source>
</evidence>
<dbReference type="Pfam" id="PF23769">
    <property type="entry name" value="Beta-prop_WDR75_2nd"/>
    <property type="match status" value="1"/>
</dbReference>
<organism evidence="11 12">
    <name type="scientific">Frankliniella occidentalis</name>
    <name type="common">Western flower thrips</name>
    <name type="synonym">Euthrips occidentalis</name>
    <dbReference type="NCBI Taxonomy" id="133901"/>
    <lineage>
        <taxon>Eukaryota</taxon>
        <taxon>Metazoa</taxon>
        <taxon>Ecdysozoa</taxon>
        <taxon>Arthropoda</taxon>
        <taxon>Hexapoda</taxon>
        <taxon>Insecta</taxon>
        <taxon>Pterygota</taxon>
        <taxon>Neoptera</taxon>
        <taxon>Paraneoptera</taxon>
        <taxon>Thysanoptera</taxon>
        <taxon>Terebrantia</taxon>
        <taxon>Thripoidea</taxon>
        <taxon>Thripidae</taxon>
        <taxon>Frankliniella</taxon>
    </lineage>
</organism>
<evidence type="ECO:0000256" key="3">
    <source>
        <dbReference type="ARBA" id="ARBA00022552"/>
    </source>
</evidence>
<keyword evidence="7" id="KW-0539">Nucleus</keyword>
<dbReference type="SUPFAM" id="SSF50978">
    <property type="entry name" value="WD40 repeat-like"/>
    <property type="match status" value="1"/>
</dbReference>
<reference evidence="12" key="1">
    <citation type="submission" date="2025-08" db="UniProtKB">
        <authorList>
            <consortium name="RefSeq"/>
        </authorList>
    </citation>
    <scope>IDENTIFICATION</scope>
    <source>
        <tissue evidence="12">Whole organism</tissue>
    </source>
</reference>
<dbReference type="InterPro" id="IPR057644">
    <property type="entry name" value="Beta-prop_WDR75_2nd"/>
</dbReference>
<dbReference type="Pfam" id="PF23869">
    <property type="entry name" value="Beta-prop_WDR75_1st"/>
    <property type="match status" value="1"/>
</dbReference>
<dbReference type="GO" id="GO:0003723">
    <property type="term" value="F:RNA binding"/>
    <property type="evidence" value="ECO:0007669"/>
    <property type="project" value="InterPro"/>
</dbReference>
<sequence length="849" mass="94047">MVMLHMARNKNENISSNDDNYVVQRIGGGSIVDRRPVFSPDGKLLYVVYGHVIRAYNTETGVLVRDYKGLSHPAVGVQLHATRPELVVAVSEEGELMAWRWESGIHMMTVKLRLAPECMKVTSFDLLPSEDGDCDVFATWQKRDTKRAEMSVFSSRGRHKIDLNFSFDSSTHSVAFAFGTHTDGRYVVAICKDKLYTIDFQRNKGNWFRVSGKRYLTCVACHPTELCVATGDNTGRVLIWRDIIDNPQPPSAVYHWHTLPVTDIAFSQSGTFFYSGGGEHTLVKWRLDTPNEKSFLPRLSGPICHLSISKDNLVIAVSTQDNAIQLIDPQRKITKTIQYFSWGVQSGDGPLFPAGLNHDRRTHSLVLNSRTGHIQFYDPSTHSLLYNLDITGQNYLTQERNTKIINTEVIRVALSTCGKWLSTVEFIDNGEMSVHVTLKFYNFIDTSQKYSLNTSIALPHQGRVHALQFQPIESQDDGLLAVTTGEDKRFRLWSLQSGKNSMWQCVSVGHYRDQPVRDAAFSTDGSVLGVSFGSSLTLWNPDSCSLKCSLSSASTTEPSPILYIQFGNSDCCHLVVTGTTHGLTVWNILTLSIVWTVPLKLSILTKDPLSKYMAAFTTNNTLFVFAPNSSKPVFIYRDICSSDTQILSAIFMPRSQIKNGHSWQSRSKLYFIDSNQELLALQRAEEVDDSNGGGLEGLPEWTPGLTPFSSLIAKQSSSAAVAKGLKKHNRLGIAGRKELEELLASPAHTMPPQHLLCAGLLGALLVREASADDNAAADEASLAAERAAKKDEDSSEDEAEPADKRQQRPPSPAATTTAAAPGDVDPELERSLERTLRESLDWAKALVAE</sequence>
<evidence type="ECO:0000313" key="11">
    <source>
        <dbReference type="Proteomes" id="UP000504606"/>
    </source>
</evidence>
<dbReference type="InterPro" id="IPR001680">
    <property type="entry name" value="WD40_rpt"/>
</dbReference>
<keyword evidence="5" id="KW-0677">Repeat</keyword>
<dbReference type="OrthoDB" id="4096at2759"/>
<comment type="subcellular location">
    <subcellularLocation>
        <location evidence="1">Nucleus</location>
        <location evidence="1">Nucleolus</location>
    </subcellularLocation>
</comment>
<feature type="compositionally biased region" description="Low complexity" evidence="9">
    <location>
        <begin position="776"/>
        <end position="785"/>
    </location>
</feature>
<dbReference type="InterPro" id="IPR015943">
    <property type="entry name" value="WD40/YVTN_repeat-like_dom_sf"/>
</dbReference>
<accession>A0A6J1T220</accession>
<dbReference type="Proteomes" id="UP000504606">
    <property type="component" value="Unplaced"/>
</dbReference>
<feature type="domain" description="WD repeat-containing protein 75 second beta-propeller" evidence="10">
    <location>
        <begin position="359"/>
        <end position="675"/>
    </location>
</feature>
<feature type="region of interest" description="Disordered" evidence="9">
    <location>
        <begin position="776"/>
        <end position="832"/>
    </location>
</feature>
<dbReference type="AlphaFoldDB" id="A0A6J1T220"/>
<dbReference type="KEGG" id="foc:113212688"/>
<evidence type="ECO:0000256" key="1">
    <source>
        <dbReference type="ARBA" id="ARBA00004604"/>
    </source>
</evidence>
<evidence type="ECO:0000259" key="10">
    <source>
        <dbReference type="Pfam" id="PF23769"/>
    </source>
</evidence>
<evidence type="ECO:0000256" key="8">
    <source>
        <dbReference type="PROSITE-ProRule" id="PRU00221"/>
    </source>
</evidence>
<gene>
    <name evidence="12" type="primary">LOC113212688</name>
</gene>
<dbReference type="InterPro" id="IPR011047">
    <property type="entry name" value="Quinoprotein_ADH-like_sf"/>
</dbReference>
<dbReference type="PANTHER" id="PTHR44215:SF1">
    <property type="entry name" value="WD REPEAT-CONTAINING PROTEIN 75"/>
    <property type="match status" value="1"/>
</dbReference>
<dbReference type="PANTHER" id="PTHR44215">
    <property type="entry name" value="WD REPEAT-CONTAINING PROTEIN 75"/>
    <property type="match status" value="1"/>
</dbReference>